<keyword evidence="1" id="KW-0732">Signal</keyword>
<dbReference type="AlphaFoldDB" id="A0A518CVN9"/>
<gene>
    <name evidence="2" type="ORF">Pla163_03720</name>
</gene>
<dbReference type="OrthoDB" id="304293at2"/>
<evidence type="ECO:0008006" key="4">
    <source>
        <dbReference type="Google" id="ProtNLM"/>
    </source>
</evidence>
<dbReference type="Proteomes" id="UP000319342">
    <property type="component" value="Chromosome"/>
</dbReference>
<dbReference type="InterPro" id="IPR011050">
    <property type="entry name" value="Pectin_lyase_fold/virulence"/>
</dbReference>
<dbReference type="EMBL" id="CP036290">
    <property type="protein sequence ID" value="QDU83274.1"/>
    <property type="molecule type" value="Genomic_DNA"/>
</dbReference>
<accession>A0A518CVN9</accession>
<protein>
    <recommendedName>
        <fullName evidence="4">Right handed beta helix domain-containing protein</fullName>
    </recommendedName>
</protein>
<reference evidence="2 3" key="1">
    <citation type="submission" date="2019-02" db="EMBL/GenBank/DDBJ databases">
        <title>Deep-cultivation of Planctomycetes and their phenomic and genomic characterization uncovers novel biology.</title>
        <authorList>
            <person name="Wiegand S."/>
            <person name="Jogler M."/>
            <person name="Boedeker C."/>
            <person name="Pinto D."/>
            <person name="Vollmers J."/>
            <person name="Rivas-Marin E."/>
            <person name="Kohn T."/>
            <person name="Peeters S.H."/>
            <person name="Heuer A."/>
            <person name="Rast P."/>
            <person name="Oberbeckmann S."/>
            <person name="Bunk B."/>
            <person name="Jeske O."/>
            <person name="Meyerdierks A."/>
            <person name="Storesund J.E."/>
            <person name="Kallscheuer N."/>
            <person name="Luecker S."/>
            <person name="Lage O.M."/>
            <person name="Pohl T."/>
            <person name="Merkel B.J."/>
            <person name="Hornburger P."/>
            <person name="Mueller R.-W."/>
            <person name="Bruemmer F."/>
            <person name="Labrenz M."/>
            <person name="Spormann A.M."/>
            <person name="Op den Camp H."/>
            <person name="Overmann J."/>
            <person name="Amann R."/>
            <person name="Jetten M.S.M."/>
            <person name="Mascher T."/>
            <person name="Medema M.H."/>
            <person name="Devos D.P."/>
            <person name="Kaster A.-K."/>
            <person name="Ovreas L."/>
            <person name="Rohde M."/>
            <person name="Galperin M.Y."/>
            <person name="Jogler C."/>
        </authorList>
    </citation>
    <scope>NUCLEOTIDE SEQUENCE [LARGE SCALE GENOMIC DNA]</scope>
    <source>
        <strain evidence="2 3">Pla163</strain>
    </source>
</reference>
<keyword evidence="3" id="KW-1185">Reference proteome</keyword>
<evidence type="ECO:0000313" key="3">
    <source>
        <dbReference type="Proteomes" id="UP000319342"/>
    </source>
</evidence>
<evidence type="ECO:0000256" key="1">
    <source>
        <dbReference type="SAM" id="SignalP"/>
    </source>
</evidence>
<dbReference type="RefSeq" id="WP_145182680.1">
    <property type="nucleotide sequence ID" value="NZ_CP036290.1"/>
</dbReference>
<feature type="signal peptide" evidence="1">
    <location>
        <begin position="1"/>
        <end position="24"/>
    </location>
</feature>
<evidence type="ECO:0000313" key="2">
    <source>
        <dbReference type="EMBL" id="QDU83274.1"/>
    </source>
</evidence>
<name>A0A518CVN9_9BACT</name>
<proteinExistence type="predicted"/>
<sequence precursor="true">MLASALHTLAAAALLLALSPTVQAQNLWVVDAAGGPGSDFTNFPLALQSATDGDTLLVRSGDYLGPIVLDDLDLTIVADSGAVVEVERVEIVNLAATKSVTLRGLITEPQLFGQQSNLVVDDCEGRICIEDCRFEGASLIVGGVVRIDDTRAVTFTRCTLSPPSSGGGAATLSIRRSAVALFECSVVGADASPSVIGPGVASAAVLVDDARVTIAACELAGGDGGPGFIGANPCQNGGDGRPALEAIGTGLARVEIIDSTATGGVGGPASSGGCSAGADAPPFVVVAGQVSALPGVAPRFAMDSPLRSGELLEFELSGLPGSTTWMLLGFSPGLLKPYAPLLTGVAVVGAPELLLTYFPIPPDGTLGDEDLPGTLILPPGFTHLELYFQPVAFEPTFELIAASPTALLLLDPSF</sequence>
<dbReference type="SUPFAM" id="SSF51126">
    <property type="entry name" value="Pectin lyase-like"/>
    <property type="match status" value="1"/>
</dbReference>
<organism evidence="2 3">
    <name type="scientific">Rohdeia mirabilis</name>
    <dbReference type="NCBI Taxonomy" id="2528008"/>
    <lineage>
        <taxon>Bacteria</taxon>
        <taxon>Pseudomonadati</taxon>
        <taxon>Planctomycetota</taxon>
        <taxon>Planctomycetia</taxon>
        <taxon>Planctomycetia incertae sedis</taxon>
        <taxon>Rohdeia</taxon>
    </lineage>
</organism>
<feature type="chain" id="PRO_5021809993" description="Right handed beta helix domain-containing protein" evidence="1">
    <location>
        <begin position="25"/>
        <end position="414"/>
    </location>
</feature>